<gene>
    <name evidence="10" type="ORF">A3B93_01060</name>
</gene>
<keyword evidence="7" id="KW-0812">Transmembrane</keyword>
<evidence type="ECO:0000256" key="4">
    <source>
        <dbReference type="ARBA" id="ARBA00022670"/>
    </source>
</evidence>
<dbReference type="SUPFAM" id="SSF51306">
    <property type="entry name" value="LexA/Signal peptidase"/>
    <property type="match status" value="1"/>
</dbReference>
<dbReference type="InterPro" id="IPR019758">
    <property type="entry name" value="Pept_S26A_signal_pept_1_CS"/>
</dbReference>
<comment type="similarity">
    <text evidence="2 8">Belongs to the peptidase S26 family.</text>
</comment>
<evidence type="ECO:0000313" key="11">
    <source>
        <dbReference type="Proteomes" id="UP000179880"/>
    </source>
</evidence>
<dbReference type="EC" id="3.4.21.89" evidence="3 7"/>
<dbReference type="Pfam" id="PF10502">
    <property type="entry name" value="Peptidase_S26"/>
    <property type="match status" value="1"/>
</dbReference>
<dbReference type="NCBIfam" id="TIGR02227">
    <property type="entry name" value="sigpep_I_bact"/>
    <property type="match status" value="1"/>
</dbReference>
<keyword evidence="7" id="KW-1133">Transmembrane helix</keyword>
<evidence type="ECO:0000256" key="6">
    <source>
        <dbReference type="PIRSR" id="PIRSR600223-1"/>
    </source>
</evidence>
<dbReference type="CDD" id="cd06530">
    <property type="entry name" value="S26_SPase_I"/>
    <property type="match status" value="1"/>
</dbReference>
<dbReference type="PANTHER" id="PTHR43390">
    <property type="entry name" value="SIGNAL PEPTIDASE I"/>
    <property type="match status" value="1"/>
</dbReference>
<evidence type="ECO:0000313" key="10">
    <source>
        <dbReference type="EMBL" id="OGI82719.1"/>
    </source>
</evidence>
<dbReference type="InterPro" id="IPR019757">
    <property type="entry name" value="Pept_S26A_signal_pept_1_Lys-AS"/>
</dbReference>
<evidence type="ECO:0000256" key="2">
    <source>
        <dbReference type="ARBA" id="ARBA00009370"/>
    </source>
</evidence>
<evidence type="ECO:0000256" key="5">
    <source>
        <dbReference type="ARBA" id="ARBA00022801"/>
    </source>
</evidence>
<evidence type="ECO:0000256" key="1">
    <source>
        <dbReference type="ARBA" id="ARBA00000677"/>
    </source>
</evidence>
<dbReference type="PROSITE" id="PS00760">
    <property type="entry name" value="SPASE_I_2"/>
    <property type="match status" value="1"/>
</dbReference>
<feature type="active site" evidence="6">
    <location>
        <position position="101"/>
    </location>
</feature>
<feature type="transmembrane region" description="Helical" evidence="7">
    <location>
        <begin position="30"/>
        <end position="48"/>
    </location>
</feature>
<keyword evidence="4 7" id="KW-0645">Protease</keyword>
<dbReference type="PANTHER" id="PTHR43390:SF1">
    <property type="entry name" value="CHLOROPLAST PROCESSING PEPTIDASE"/>
    <property type="match status" value="1"/>
</dbReference>
<keyword evidence="5 7" id="KW-0378">Hydrolase</keyword>
<comment type="catalytic activity">
    <reaction evidence="1 7">
        <text>Cleavage of hydrophobic, N-terminal signal or leader sequences from secreted and periplasmic proteins.</text>
        <dbReference type="EC" id="3.4.21.89"/>
    </reaction>
</comment>
<dbReference type="InterPro" id="IPR036286">
    <property type="entry name" value="LexA/Signal_pep-like_sf"/>
</dbReference>
<dbReference type="PROSITE" id="PS00761">
    <property type="entry name" value="SPASE_I_3"/>
    <property type="match status" value="1"/>
</dbReference>
<organism evidence="10 11">
    <name type="scientific">Candidatus Nomurabacteria bacterium RIFCSPHIGHO2_02_FULL_42_24</name>
    <dbReference type="NCBI Taxonomy" id="1801757"/>
    <lineage>
        <taxon>Bacteria</taxon>
        <taxon>Candidatus Nomuraibacteriota</taxon>
    </lineage>
</organism>
<dbReference type="GO" id="GO:0016020">
    <property type="term" value="C:membrane"/>
    <property type="evidence" value="ECO:0007669"/>
    <property type="project" value="UniProtKB-SubCell"/>
</dbReference>
<reference evidence="10 11" key="1">
    <citation type="journal article" date="2016" name="Nat. Commun.">
        <title>Thousands of microbial genomes shed light on interconnected biogeochemical processes in an aquifer system.</title>
        <authorList>
            <person name="Anantharaman K."/>
            <person name="Brown C.T."/>
            <person name="Hug L.A."/>
            <person name="Sharon I."/>
            <person name="Castelle C.J."/>
            <person name="Probst A.J."/>
            <person name="Thomas B.C."/>
            <person name="Singh A."/>
            <person name="Wilkins M.J."/>
            <person name="Karaoz U."/>
            <person name="Brodie E.L."/>
            <person name="Williams K.H."/>
            <person name="Hubbard S.S."/>
            <person name="Banfield J.F."/>
        </authorList>
    </citation>
    <scope>NUCLEOTIDE SEQUENCE [LARGE SCALE GENOMIC DNA]</scope>
</reference>
<dbReference type="GO" id="GO:0009003">
    <property type="term" value="F:signal peptidase activity"/>
    <property type="evidence" value="ECO:0007669"/>
    <property type="project" value="UniProtKB-EC"/>
</dbReference>
<comment type="caution">
    <text evidence="10">The sequence shown here is derived from an EMBL/GenBank/DDBJ whole genome shotgun (WGS) entry which is preliminary data.</text>
</comment>
<keyword evidence="7" id="KW-0472">Membrane</keyword>
<feature type="domain" description="Peptidase S26" evidence="9">
    <location>
        <begin position="29"/>
        <end position="186"/>
    </location>
</feature>
<proteinExistence type="inferred from homology"/>
<evidence type="ECO:0000259" key="9">
    <source>
        <dbReference type="Pfam" id="PF10502"/>
    </source>
</evidence>
<name>A0A1F6WLF4_9BACT</name>
<feature type="active site" evidence="6">
    <location>
        <position position="58"/>
    </location>
</feature>
<sequence>MVEEKIIHTDKKDSSMPTGRQAFWKNAWDLLRFGLIAVLIVLPIRIFIAQPFIVSGSSMVPTFENGEYLIIDELSYHLRQPERGEVVVFRYPKNTKLFFIKRIIGLPGETIKINGESITVKNSEQKESIKLDESYIKNQSSNDLEISLGTDEYFVMGDNRAYSSDSRAWGALPEKLIIGRAFLRLWPIAQAGLLPGNQ</sequence>
<evidence type="ECO:0000256" key="8">
    <source>
        <dbReference type="RuleBase" id="RU362042"/>
    </source>
</evidence>
<dbReference type="GO" id="GO:0006465">
    <property type="term" value="P:signal peptide processing"/>
    <property type="evidence" value="ECO:0007669"/>
    <property type="project" value="InterPro"/>
</dbReference>
<dbReference type="AlphaFoldDB" id="A0A1F6WLF4"/>
<dbReference type="EMBL" id="MFUH01000005">
    <property type="protein sequence ID" value="OGI82719.1"/>
    <property type="molecule type" value="Genomic_DNA"/>
</dbReference>
<evidence type="ECO:0000256" key="7">
    <source>
        <dbReference type="RuleBase" id="RU003993"/>
    </source>
</evidence>
<comment type="subcellular location">
    <subcellularLocation>
        <location evidence="8">Membrane</location>
        <topology evidence="8">Single-pass type II membrane protein</topology>
    </subcellularLocation>
</comment>
<dbReference type="PRINTS" id="PR00727">
    <property type="entry name" value="LEADERPTASE"/>
</dbReference>
<dbReference type="PROSITE" id="PS00501">
    <property type="entry name" value="SPASE_I_1"/>
    <property type="match status" value="1"/>
</dbReference>
<dbReference type="GO" id="GO:0004252">
    <property type="term" value="F:serine-type endopeptidase activity"/>
    <property type="evidence" value="ECO:0007669"/>
    <property type="project" value="InterPro"/>
</dbReference>
<dbReference type="InterPro" id="IPR019756">
    <property type="entry name" value="Pept_S26A_signal_pept_1_Ser-AS"/>
</dbReference>
<protein>
    <recommendedName>
        <fullName evidence="3 7">Signal peptidase I</fullName>
        <ecNumber evidence="3 7">3.4.21.89</ecNumber>
    </recommendedName>
</protein>
<dbReference type="Proteomes" id="UP000179880">
    <property type="component" value="Unassembled WGS sequence"/>
</dbReference>
<dbReference type="InterPro" id="IPR000223">
    <property type="entry name" value="Pept_S26A_signal_pept_1"/>
</dbReference>
<dbReference type="InterPro" id="IPR019533">
    <property type="entry name" value="Peptidase_S26"/>
</dbReference>
<dbReference type="Gene3D" id="2.10.109.10">
    <property type="entry name" value="Umud Fragment, subunit A"/>
    <property type="match status" value="1"/>
</dbReference>
<evidence type="ECO:0000256" key="3">
    <source>
        <dbReference type="ARBA" id="ARBA00013208"/>
    </source>
</evidence>
<accession>A0A1F6WLF4</accession>